<reference evidence="1" key="1">
    <citation type="submission" date="2015-11" db="EMBL/GenBank/DDBJ databases">
        <authorList>
            <consortium name="International Coturnix japonica Genome Analysis Consortium"/>
            <person name="Warren W."/>
            <person name="Burt D.W."/>
            <person name="Antin P.B."/>
            <person name="Lanford R."/>
            <person name="Gros J."/>
            <person name="Wilson R.K."/>
        </authorList>
    </citation>
    <scope>NUCLEOTIDE SEQUENCE [LARGE SCALE GENOMIC DNA]</scope>
</reference>
<dbReference type="Ensembl" id="ENSCJPT00005026245.1">
    <property type="protein sequence ID" value="ENSCJPP00005018934.1"/>
    <property type="gene ID" value="ENSCJPG00005015386.1"/>
</dbReference>
<dbReference type="InterPro" id="IPR043188">
    <property type="entry name" value="DCDC1"/>
</dbReference>
<dbReference type="Proteomes" id="UP000694412">
    <property type="component" value="Chromosome 5"/>
</dbReference>
<protein>
    <submittedName>
        <fullName evidence="1">Uncharacterized protein</fullName>
    </submittedName>
</protein>
<evidence type="ECO:0000313" key="2">
    <source>
        <dbReference type="Proteomes" id="UP000694412"/>
    </source>
</evidence>
<name>A0A8C2YDN3_COTJA</name>
<dbReference type="AlphaFoldDB" id="A0A8C2YDN3"/>
<reference evidence="1" key="2">
    <citation type="submission" date="2025-08" db="UniProtKB">
        <authorList>
            <consortium name="Ensembl"/>
        </authorList>
    </citation>
    <scope>IDENTIFICATION</scope>
</reference>
<accession>A0A8C2YDN3</accession>
<organism evidence="1 2">
    <name type="scientific">Coturnix japonica</name>
    <name type="common">Japanese quail</name>
    <name type="synonym">Coturnix coturnix japonica</name>
    <dbReference type="NCBI Taxonomy" id="93934"/>
    <lineage>
        <taxon>Eukaryota</taxon>
        <taxon>Metazoa</taxon>
        <taxon>Chordata</taxon>
        <taxon>Craniata</taxon>
        <taxon>Vertebrata</taxon>
        <taxon>Euteleostomi</taxon>
        <taxon>Archelosauria</taxon>
        <taxon>Archosauria</taxon>
        <taxon>Dinosauria</taxon>
        <taxon>Saurischia</taxon>
        <taxon>Theropoda</taxon>
        <taxon>Coelurosauria</taxon>
        <taxon>Aves</taxon>
        <taxon>Neognathae</taxon>
        <taxon>Galloanserae</taxon>
        <taxon>Galliformes</taxon>
        <taxon>Phasianidae</taxon>
        <taxon>Perdicinae</taxon>
        <taxon>Coturnix</taxon>
    </lineage>
</organism>
<dbReference type="GO" id="GO:1902412">
    <property type="term" value="P:regulation of mitotic cytokinesis"/>
    <property type="evidence" value="ECO:0007669"/>
    <property type="project" value="InterPro"/>
</dbReference>
<reference evidence="1" key="3">
    <citation type="submission" date="2025-09" db="UniProtKB">
        <authorList>
            <consortium name="Ensembl"/>
        </authorList>
    </citation>
    <scope>IDENTIFICATION</scope>
</reference>
<dbReference type="GO" id="GO:0030496">
    <property type="term" value="C:midbody"/>
    <property type="evidence" value="ECO:0007669"/>
    <property type="project" value="TreeGrafter"/>
</dbReference>
<proteinExistence type="predicted"/>
<dbReference type="PANTHER" id="PTHR46302:SF3">
    <property type="entry name" value="DOUBLECORTIN DOMAIN-CONTAINING PROTEIN 1"/>
    <property type="match status" value="1"/>
</dbReference>
<dbReference type="PANTHER" id="PTHR46302">
    <property type="entry name" value="DOUBLECORTIN DOMAIN-CONTAINING PROTEIN 1"/>
    <property type="match status" value="1"/>
</dbReference>
<keyword evidence="2" id="KW-1185">Reference proteome</keyword>
<dbReference type="GO" id="GO:0008017">
    <property type="term" value="F:microtubule binding"/>
    <property type="evidence" value="ECO:0007669"/>
    <property type="project" value="InterPro"/>
</dbReference>
<evidence type="ECO:0000313" key="1">
    <source>
        <dbReference type="Ensembl" id="ENSCJPP00005018934.1"/>
    </source>
</evidence>
<sequence length="242" mass="27057">MILLASKTVLRQLNFQGTLTLVKETYTLIFHCNLFSLAQKLNSSDLEYVLLALGMKKSHFFGVWAIVSRRSKLQDCSKHQTKSVQSCDGLSDIQAATNEAVQTIFCLVVSSKGDRPQSVPTGQLRSALCSSVSELWHVQKAFEVSEVIKQQPNAIKVTAYKNGKRKIFAKLFYITEALEPKDIPHDADVYISTEELLLGHRLEQVADVPCLLRKERVGELGHEVTYCVSIKRVSITGKSHCC</sequence>